<feature type="domain" description="PPM-type phosphatase" evidence="3">
    <location>
        <begin position="308"/>
        <end position="530"/>
    </location>
</feature>
<reference evidence="4 5" key="1">
    <citation type="submission" date="2021-05" db="EMBL/GenBank/DDBJ databases">
        <title>Fusibacter ferrireducens sp. nov., an anaerobic, sulfur- and Fe-reducing bacterium isolated from the mangrove sediment.</title>
        <authorList>
            <person name="Qiu D."/>
        </authorList>
    </citation>
    <scope>NUCLEOTIDE SEQUENCE [LARGE SCALE GENOMIC DNA]</scope>
    <source>
        <strain evidence="4 5">DSM 12116</strain>
    </source>
</reference>
<dbReference type="PANTHER" id="PTHR43156:SF2">
    <property type="entry name" value="STAGE II SPORULATION PROTEIN E"/>
    <property type="match status" value="1"/>
</dbReference>
<dbReference type="SMART" id="SM00331">
    <property type="entry name" value="PP2C_SIG"/>
    <property type="match status" value="1"/>
</dbReference>
<name>A0ABS5PK23_9FIRM</name>
<protein>
    <submittedName>
        <fullName evidence="4">Serine/threonine-protein phosphatase</fullName>
    </submittedName>
</protein>
<gene>
    <name evidence="4" type="ORF">KHM83_02290</name>
</gene>
<feature type="transmembrane region" description="Helical" evidence="2">
    <location>
        <begin position="39"/>
        <end position="61"/>
    </location>
</feature>
<feature type="transmembrane region" description="Helical" evidence="2">
    <location>
        <begin position="12"/>
        <end position="33"/>
    </location>
</feature>
<sequence length="530" mass="61938">MFRRGEHNDQLYTRTFVLLCLVLILDIIIRHRIDTLTGYYFSGLIFAILVAGIFYGGTLYFKRHLMTRWQHRQVGFVFIGFVGNYILAVVNLVYHRFEIAPLTNYFLAYANLFLGLIVFFSLGKWQSDSWEARLQKQHEVVFWALVVCETVMWQMVKLSWIHYGATISFVDIIGAALTAAVLINYIVRYYRPHLDLGVVVPLIYLSIAQFYLSIADRENVFMHLHPYWLLLLGVILLVVYQVREIKEVLTDHNTVLYRQFNVYSQNLRKLIDKKTVQIREANQSIINELEYARVIQQSLLPPRKYTYRDVTLVSDYYPCERLSGDFFDVFRIDDEFIALYYMDVAGHGISAALLTMLSNNFLRAQDHQLKRLWAQRPDKSLKFFYDHFNSLSLPEEMHLVIFYATYNLTTKVLTYCSGGMNCAPVVFRKNGNYEILDQSDGFPICMMGNVFTPVFASANVLLRPGDRVIFYTDGLTDKDKNKIFNDEELIAFCRQHRKKSIRDFNAILTEKIAPNKDDLNDDITYIIMDI</sequence>
<dbReference type="InterPro" id="IPR052016">
    <property type="entry name" value="Bact_Sigma-Reg"/>
</dbReference>
<keyword evidence="1" id="KW-0378">Hydrolase</keyword>
<feature type="transmembrane region" description="Helical" evidence="2">
    <location>
        <begin position="73"/>
        <end position="94"/>
    </location>
</feature>
<feature type="transmembrane region" description="Helical" evidence="2">
    <location>
        <begin position="224"/>
        <end position="242"/>
    </location>
</feature>
<dbReference type="Pfam" id="PF07228">
    <property type="entry name" value="SpoIIE"/>
    <property type="match status" value="1"/>
</dbReference>
<feature type="transmembrane region" description="Helical" evidence="2">
    <location>
        <begin position="161"/>
        <end position="187"/>
    </location>
</feature>
<dbReference type="InterPro" id="IPR001932">
    <property type="entry name" value="PPM-type_phosphatase-like_dom"/>
</dbReference>
<evidence type="ECO:0000259" key="3">
    <source>
        <dbReference type="SMART" id="SM00331"/>
    </source>
</evidence>
<proteinExistence type="predicted"/>
<dbReference type="InterPro" id="IPR036457">
    <property type="entry name" value="PPM-type-like_dom_sf"/>
</dbReference>
<keyword evidence="2" id="KW-0812">Transmembrane</keyword>
<dbReference type="Proteomes" id="UP000746471">
    <property type="component" value="Unassembled WGS sequence"/>
</dbReference>
<comment type="caution">
    <text evidence="4">The sequence shown here is derived from an EMBL/GenBank/DDBJ whole genome shotgun (WGS) entry which is preliminary data.</text>
</comment>
<dbReference type="EMBL" id="JAHBCL010000003">
    <property type="protein sequence ID" value="MBS7525504.1"/>
    <property type="molecule type" value="Genomic_DNA"/>
</dbReference>
<evidence type="ECO:0000256" key="2">
    <source>
        <dbReference type="SAM" id="Phobius"/>
    </source>
</evidence>
<evidence type="ECO:0000313" key="4">
    <source>
        <dbReference type="EMBL" id="MBS7525504.1"/>
    </source>
</evidence>
<dbReference type="PANTHER" id="PTHR43156">
    <property type="entry name" value="STAGE II SPORULATION PROTEIN E-RELATED"/>
    <property type="match status" value="1"/>
</dbReference>
<feature type="transmembrane region" description="Helical" evidence="2">
    <location>
        <begin position="106"/>
        <end position="125"/>
    </location>
</feature>
<organism evidence="4 5">
    <name type="scientific">Fusibacter paucivorans</name>
    <dbReference type="NCBI Taxonomy" id="76009"/>
    <lineage>
        <taxon>Bacteria</taxon>
        <taxon>Bacillati</taxon>
        <taxon>Bacillota</taxon>
        <taxon>Clostridia</taxon>
        <taxon>Eubacteriales</taxon>
        <taxon>Eubacteriales Family XII. Incertae Sedis</taxon>
        <taxon>Fusibacter</taxon>
    </lineage>
</organism>
<keyword evidence="2" id="KW-0472">Membrane</keyword>
<feature type="transmembrane region" description="Helical" evidence="2">
    <location>
        <begin position="194"/>
        <end position="212"/>
    </location>
</feature>
<evidence type="ECO:0000256" key="1">
    <source>
        <dbReference type="ARBA" id="ARBA00022801"/>
    </source>
</evidence>
<evidence type="ECO:0000313" key="5">
    <source>
        <dbReference type="Proteomes" id="UP000746471"/>
    </source>
</evidence>
<dbReference type="RefSeq" id="WP_213235293.1">
    <property type="nucleotide sequence ID" value="NZ_JAHBCL010000003.1"/>
</dbReference>
<keyword evidence="2" id="KW-1133">Transmembrane helix</keyword>
<dbReference type="Gene3D" id="3.60.40.10">
    <property type="entry name" value="PPM-type phosphatase domain"/>
    <property type="match status" value="1"/>
</dbReference>
<accession>A0ABS5PK23</accession>
<keyword evidence="5" id="KW-1185">Reference proteome</keyword>